<evidence type="ECO:0000256" key="24">
    <source>
        <dbReference type="PIRSR" id="PIRSR002799-1"/>
    </source>
</evidence>
<dbReference type="InterPro" id="IPR001264">
    <property type="entry name" value="Glyco_trans_51"/>
</dbReference>
<keyword evidence="9" id="KW-0645">Protease</keyword>
<dbReference type="InterPro" id="IPR001460">
    <property type="entry name" value="PCN-bd_Tpept"/>
</dbReference>
<evidence type="ECO:0000256" key="1">
    <source>
        <dbReference type="ARBA" id="ARBA00002624"/>
    </source>
</evidence>
<dbReference type="InterPro" id="IPR050396">
    <property type="entry name" value="Glycosyltr_51/Transpeptidase"/>
</dbReference>
<name>A0A316FW81_9GAMM</name>
<comment type="function">
    <text evidence="1 23">Cell wall formation. Synthesis of cross-linked peptidoglycan from the lipid intermediates. The enzyme has a penicillin-insensitive transglycosylase N-terminal domain (formation of linear glycan strands) and a penicillin-sensitive transpeptidase C-terminal domain (cross-linking of the peptide subunits).</text>
</comment>
<comment type="similarity">
    <text evidence="5 23">In the N-terminal section; belongs to the glycosyltransferase 51 family.</text>
</comment>
<dbReference type="Gene3D" id="3.30.2060.10">
    <property type="entry name" value="Penicillin-binding protein 1b domain"/>
    <property type="match status" value="1"/>
</dbReference>
<comment type="catalytic activity">
    <reaction evidence="20">
        <text>Preferential cleavage: (Ac)2-L-Lys-D-Ala-|-D-Ala. Also transpeptidation of peptidyl-alanyl moieties that are N-acyl substituents of D-alanine.</text>
        <dbReference type="EC" id="3.4.16.4"/>
    </reaction>
</comment>
<dbReference type="Pfam" id="PF00905">
    <property type="entry name" value="Transpeptidase"/>
    <property type="match status" value="1"/>
</dbReference>
<proteinExistence type="inferred from homology"/>
<dbReference type="GO" id="GO:0030288">
    <property type="term" value="C:outer membrane-bounded periplasmic space"/>
    <property type="evidence" value="ECO:0007669"/>
    <property type="project" value="TreeGrafter"/>
</dbReference>
<dbReference type="NCBIfam" id="TIGR02071">
    <property type="entry name" value="PBP_1b"/>
    <property type="match status" value="1"/>
</dbReference>
<reference evidence="28 29" key="1">
    <citation type="submission" date="2018-05" db="EMBL/GenBank/DDBJ databases">
        <title>Genomic Encyclopedia of Type Strains, Phase IV (KMG-IV): sequencing the most valuable type-strain genomes for metagenomic binning, comparative biology and taxonomic classification.</title>
        <authorList>
            <person name="Goeker M."/>
        </authorList>
    </citation>
    <scope>NUCLEOTIDE SEQUENCE [LARGE SCALE GENOMIC DNA]</scope>
    <source>
        <strain evidence="28 29">DSM 25350</strain>
    </source>
</reference>
<keyword evidence="10 23" id="KW-0328">Glycosyltransferase</keyword>
<dbReference type="GO" id="GO:0008658">
    <property type="term" value="F:penicillin binding"/>
    <property type="evidence" value="ECO:0007669"/>
    <property type="project" value="UniProtKB-UniRule"/>
</dbReference>
<evidence type="ECO:0000313" key="29">
    <source>
        <dbReference type="Proteomes" id="UP000245790"/>
    </source>
</evidence>
<evidence type="ECO:0000256" key="18">
    <source>
        <dbReference type="ARBA" id="ARBA00023316"/>
    </source>
</evidence>
<dbReference type="InterPro" id="IPR011813">
    <property type="entry name" value="PBP_1b"/>
</dbReference>
<dbReference type="SUPFAM" id="SSF56601">
    <property type="entry name" value="beta-lactamase/transpeptidase-like"/>
    <property type="match status" value="1"/>
</dbReference>
<evidence type="ECO:0000256" key="8">
    <source>
        <dbReference type="ARBA" id="ARBA00022645"/>
    </source>
</evidence>
<gene>
    <name evidence="28" type="ORF">C8D97_105176</name>
</gene>
<dbReference type="OrthoDB" id="9766909at2"/>
<dbReference type="SUPFAM" id="SSF53955">
    <property type="entry name" value="Lysozyme-like"/>
    <property type="match status" value="1"/>
</dbReference>
<evidence type="ECO:0000256" key="10">
    <source>
        <dbReference type="ARBA" id="ARBA00022676"/>
    </source>
</evidence>
<keyword evidence="8" id="KW-0121">Carboxypeptidase</keyword>
<dbReference type="GO" id="GO:0009252">
    <property type="term" value="P:peptidoglycan biosynthetic process"/>
    <property type="evidence" value="ECO:0007669"/>
    <property type="project" value="UniProtKB-UniRule"/>
</dbReference>
<evidence type="ECO:0000313" key="28">
    <source>
        <dbReference type="EMBL" id="PWK51860.1"/>
    </source>
</evidence>
<keyword evidence="16" id="KW-0046">Antibiotic resistance</keyword>
<evidence type="ECO:0000256" key="23">
    <source>
        <dbReference type="PIRNR" id="PIRNR002799"/>
    </source>
</evidence>
<dbReference type="GO" id="GO:0005886">
    <property type="term" value="C:plasma membrane"/>
    <property type="evidence" value="ECO:0007669"/>
    <property type="project" value="UniProtKB-SubCell"/>
</dbReference>
<sequence length="738" mass="82647">MAEITSGSKLALLKKMTIRLILVGLVWLLALVVYSDAEISNKFATNRWLVPAKVYARSKSLLEGEATTLNQFTSELKKLNYRQSIKATQPGEYEQYGADFILYLRGFQFGDGFVPARKVSVRINNQVIVKAQLISDINVANPLRLEPVFIGRVNPLVSEDRELVTLEKVPATLVDALLVSEDREFFQHMGISLKGIVRAFQKNISDGKITQGGSTITQQLVKNYFLTNQRTLWRKAREAIMALTLEWRYSKDEILQAYINEVYLGQEGARAIHGFGKASRFYFDRDISQLNHSQIATLVALVRGPSYYDPRRYPERTLKRRNLILEQLHAFGKISDNDWQLAQQKSLQVIPQGQANRSTMPAAMGMVTRQLKQHYSLEQLNHDDLSVFTSINPFVQQAAEQALSQRIDWITKHYPSVPDDLQGALVVSDRFNGDVLAVVGDRDPSFSGFNRAIHAYRQTGSVIKPFVYLAALERASQYSLVTTLQDKAFSLTATDGSLWQPKNYDKQQHGDVTLTQAMVNSYNLSTARLALSVGVENIVSNFYRFGFSRDLHAFPSLALGAQEMSPFEVLSLYQVLASGGLKVESSIISSVVDSTGQLLDRYPITAEQVVTRESVFLTNKLLQAAVSEGTGKQIHQRLPDLNLAGKTGTTDDLKDSWFAGFSENYLAVAWLGMDNNNPMHLTGATGALQVWGDLIEQVETQPVVMRQPEGIVYAKSGWFSECMPFVAGYLPEDYELCD</sequence>
<dbReference type="InterPro" id="IPR023346">
    <property type="entry name" value="Lysozyme-like_dom_sf"/>
</dbReference>
<evidence type="ECO:0000259" key="25">
    <source>
        <dbReference type="Pfam" id="PF00905"/>
    </source>
</evidence>
<evidence type="ECO:0000256" key="3">
    <source>
        <dbReference type="ARBA" id="ARBA00004752"/>
    </source>
</evidence>
<evidence type="ECO:0000259" key="27">
    <source>
        <dbReference type="Pfam" id="PF14814"/>
    </source>
</evidence>
<keyword evidence="11 23" id="KW-0808">Transferase</keyword>
<evidence type="ECO:0000256" key="11">
    <source>
        <dbReference type="ARBA" id="ARBA00022679"/>
    </source>
</evidence>
<comment type="pathway">
    <text evidence="3 23">Cell wall biogenesis; peptidoglycan biosynthesis.</text>
</comment>
<keyword evidence="17" id="KW-0511">Multifunctional enzyme</keyword>
<evidence type="ECO:0000256" key="21">
    <source>
        <dbReference type="ARBA" id="ARBA00049902"/>
    </source>
</evidence>
<dbReference type="AlphaFoldDB" id="A0A316FW81"/>
<evidence type="ECO:0000256" key="19">
    <source>
        <dbReference type="ARBA" id="ARBA00032454"/>
    </source>
</evidence>
<dbReference type="UniPathway" id="UPA00219"/>
<dbReference type="GO" id="GO:0009274">
    <property type="term" value="C:peptidoglycan-based cell wall"/>
    <property type="evidence" value="ECO:0007669"/>
    <property type="project" value="UniProtKB-UniRule"/>
</dbReference>
<dbReference type="GO" id="GO:0006508">
    <property type="term" value="P:proteolysis"/>
    <property type="evidence" value="ECO:0007669"/>
    <property type="project" value="UniProtKB-KW"/>
</dbReference>
<dbReference type="GO" id="GO:0046677">
    <property type="term" value="P:response to antibiotic"/>
    <property type="evidence" value="ECO:0007669"/>
    <property type="project" value="UniProtKB-UniRule"/>
</dbReference>
<evidence type="ECO:0000256" key="17">
    <source>
        <dbReference type="ARBA" id="ARBA00023268"/>
    </source>
</evidence>
<evidence type="ECO:0000256" key="5">
    <source>
        <dbReference type="ARBA" id="ARBA00007739"/>
    </source>
</evidence>
<evidence type="ECO:0000256" key="20">
    <source>
        <dbReference type="ARBA" id="ARBA00034000"/>
    </source>
</evidence>
<feature type="active site" description="Proton donor; for transglycosylase activity" evidence="24">
    <location>
        <position position="181"/>
    </location>
</feature>
<dbReference type="Pfam" id="PF00912">
    <property type="entry name" value="Transgly"/>
    <property type="match status" value="1"/>
</dbReference>
<feature type="domain" description="Bifunctional transglycosylase second" evidence="27">
    <location>
        <begin position="62"/>
        <end position="134"/>
    </location>
</feature>
<keyword evidence="15" id="KW-0472">Membrane</keyword>
<feature type="active site" description="Acyl-ester intermediate; for transpeptidase activity" evidence="24">
    <location>
        <position position="461"/>
    </location>
</feature>
<keyword evidence="12" id="KW-0378">Hydrolase</keyword>
<dbReference type="PANTHER" id="PTHR32282:SF11">
    <property type="entry name" value="PENICILLIN-BINDING PROTEIN 1B"/>
    <property type="match status" value="1"/>
</dbReference>
<dbReference type="FunFam" id="1.10.3810.10:FF:000001">
    <property type="entry name" value="Penicillin-binding protein 1A"/>
    <property type="match status" value="1"/>
</dbReference>
<comment type="subcellular location">
    <subcellularLocation>
        <location evidence="2">Cell membrane</location>
    </subcellularLocation>
</comment>
<evidence type="ECO:0000256" key="7">
    <source>
        <dbReference type="ARBA" id="ARBA00022475"/>
    </source>
</evidence>
<feature type="domain" description="Penicillin-binding protein transpeptidase" evidence="25">
    <location>
        <begin position="423"/>
        <end position="663"/>
    </location>
</feature>
<comment type="similarity">
    <text evidence="4 23">In the C-terminal section; belongs to the transpeptidase family.</text>
</comment>
<dbReference type="GO" id="GO:0008360">
    <property type="term" value="P:regulation of cell shape"/>
    <property type="evidence" value="ECO:0007669"/>
    <property type="project" value="UniProtKB-UniRule"/>
</dbReference>
<evidence type="ECO:0000256" key="9">
    <source>
        <dbReference type="ARBA" id="ARBA00022670"/>
    </source>
</evidence>
<keyword evidence="18 23" id="KW-0961">Cell wall biogenesis/degradation</keyword>
<dbReference type="GO" id="GO:0071555">
    <property type="term" value="P:cell wall organization"/>
    <property type="evidence" value="ECO:0007669"/>
    <property type="project" value="UniProtKB-UniRule"/>
</dbReference>
<dbReference type="RefSeq" id="WP_109763246.1">
    <property type="nucleotide sequence ID" value="NZ_QGGU01000005.1"/>
</dbReference>
<evidence type="ECO:0000256" key="22">
    <source>
        <dbReference type="NCBIfam" id="TIGR02071"/>
    </source>
</evidence>
<comment type="catalytic activity">
    <reaction evidence="21">
        <text>[GlcNAc-(1-&gt;4)-Mur2Ac(oyl-L-Ala-gamma-D-Glu-L-Lys-D-Ala-D-Ala)](n)-di-trans,octa-cis-undecaprenyl diphosphate + beta-D-GlcNAc-(1-&gt;4)-Mur2Ac(oyl-L-Ala-gamma-D-Glu-L-Lys-D-Ala-D-Ala)-di-trans,octa-cis-undecaprenyl diphosphate = [GlcNAc-(1-&gt;4)-Mur2Ac(oyl-L-Ala-gamma-D-Glu-L-Lys-D-Ala-D-Ala)](n+1)-di-trans,octa-cis-undecaprenyl diphosphate + di-trans,octa-cis-undecaprenyl diphosphate + H(+)</text>
        <dbReference type="Rhea" id="RHEA:23708"/>
        <dbReference type="Rhea" id="RHEA-COMP:9602"/>
        <dbReference type="Rhea" id="RHEA-COMP:9603"/>
        <dbReference type="ChEBI" id="CHEBI:15378"/>
        <dbReference type="ChEBI" id="CHEBI:58405"/>
        <dbReference type="ChEBI" id="CHEBI:60033"/>
        <dbReference type="ChEBI" id="CHEBI:78435"/>
        <dbReference type="EC" id="2.4.99.28"/>
    </reaction>
</comment>
<evidence type="ECO:0000256" key="14">
    <source>
        <dbReference type="ARBA" id="ARBA00022984"/>
    </source>
</evidence>
<accession>A0A316FW81</accession>
<evidence type="ECO:0000259" key="26">
    <source>
        <dbReference type="Pfam" id="PF00912"/>
    </source>
</evidence>
<protein>
    <recommendedName>
        <fullName evidence="6 22">Penicillin-binding protein 1B</fullName>
        <shortName evidence="23">PBP-1b</shortName>
        <shortName evidence="23">PBP1b</shortName>
    </recommendedName>
    <alternativeName>
        <fullName evidence="19 23">Murein polymerase</fullName>
    </alternativeName>
</protein>
<dbReference type="Gene3D" id="3.40.710.10">
    <property type="entry name" value="DD-peptidase/beta-lactamase superfamily"/>
    <property type="match status" value="1"/>
</dbReference>
<keyword evidence="7" id="KW-1003">Cell membrane</keyword>
<dbReference type="GO" id="GO:0008955">
    <property type="term" value="F:peptidoglycan glycosyltransferase activity"/>
    <property type="evidence" value="ECO:0007669"/>
    <property type="project" value="UniProtKB-UniRule"/>
</dbReference>
<dbReference type="Gene3D" id="1.10.3810.10">
    <property type="entry name" value="Biosynthetic peptidoglycan transglycosylase-like"/>
    <property type="match status" value="1"/>
</dbReference>
<feature type="domain" description="Glycosyl transferase family 51" evidence="26">
    <location>
        <begin position="158"/>
        <end position="328"/>
    </location>
</feature>
<dbReference type="InterPro" id="IPR028166">
    <property type="entry name" value="UB2H"/>
</dbReference>
<dbReference type="PIRSF" id="PIRSF002799">
    <property type="entry name" value="PBP_1b"/>
    <property type="match status" value="1"/>
</dbReference>
<evidence type="ECO:0000256" key="15">
    <source>
        <dbReference type="ARBA" id="ARBA00023136"/>
    </source>
</evidence>
<dbReference type="Proteomes" id="UP000245790">
    <property type="component" value="Unassembled WGS sequence"/>
</dbReference>
<dbReference type="InterPro" id="IPR036950">
    <property type="entry name" value="PBP_transglycosylase"/>
</dbReference>
<dbReference type="PANTHER" id="PTHR32282">
    <property type="entry name" value="BINDING PROTEIN TRANSPEPTIDASE, PUTATIVE-RELATED"/>
    <property type="match status" value="1"/>
</dbReference>
<comment type="caution">
    <text evidence="28">The sequence shown here is derived from an EMBL/GenBank/DDBJ whole genome shotgun (WGS) entry which is preliminary data.</text>
</comment>
<keyword evidence="13 23" id="KW-0133">Cell shape</keyword>
<keyword evidence="29" id="KW-1185">Reference proteome</keyword>
<organism evidence="28 29">
    <name type="scientific">Pleionea mediterranea</name>
    <dbReference type="NCBI Taxonomy" id="523701"/>
    <lineage>
        <taxon>Bacteria</taxon>
        <taxon>Pseudomonadati</taxon>
        <taxon>Pseudomonadota</taxon>
        <taxon>Gammaproteobacteria</taxon>
        <taxon>Oceanospirillales</taxon>
        <taxon>Pleioneaceae</taxon>
        <taxon>Pleionea</taxon>
    </lineage>
</organism>
<dbReference type="InterPro" id="IPR012338">
    <property type="entry name" value="Beta-lactam/transpept-like"/>
</dbReference>
<evidence type="ECO:0000256" key="13">
    <source>
        <dbReference type="ARBA" id="ARBA00022960"/>
    </source>
</evidence>
<dbReference type="GO" id="GO:0009002">
    <property type="term" value="F:serine-type D-Ala-D-Ala carboxypeptidase activity"/>
    <property type="evidence" value="ECO:0007669"/>
    <property type="project" value="UniProtKB-EC"/>
</dbReference>
<dbReference type="Pfam" id="PF14814">
    <property type="entry name" value="UB2H"/>
    <property type="match status" value="1"/>
</dbReference>
<evidence type="ECO:0000256" key="16">
    <source>
        <dbReference type="ARBA" id="ARBA00023251"/>
    </source>
</evidence>
<evidence type="ECO:0000256" key="12">
    <source>
        <dbReference type="ARBA" id="ARBA00022801"/>
    </source>
</evidence>
<evidence type="ECO:0000256" key="2">
    <source>
        <dbReference type="ARBA" id="ARBA00004236"/>
    </source>
</evidence>
<dbReference type="EMBL" id="QGGU01000005">
    <property type="protein sequence ID" value="PWK51860.1"/>
    <property type="molecule type" value="Genomic_DNA"/>
</dbReference>
<evidence type="ECO:0000256" key="4">
    <source>
        <dbReference type="ARBA" id="ARBA00007090"/>
    </source>
</evidence>
<keyword evidence="14 23" id="KW-0573">Peptidoglycan synthesis</keyword>
<evidence type="ECO:0000256" key="6">
    <source>
        <dbReference type="ARBA" id="ARBA00018637"/>
    </source>
</evidence>